<sequence length="314" mass="35541">MSLPLFWKGFGPALLADLMNKRRTWRKKLISLTWYKDDVPFFIFKLNPLRSNAYGNFLSSSYLTNGASYYYEQTPDQIDTVIVYLPKSSTQMGGIFKCQVRFAIIFDPTVLPNSSLPTTYELSDSRQKNLGILSRHDLLASYPKTAPTITKENDEEKNGNFLFGDMVKLHCVSDIDYTAPRIEWLYVGNGGQLYALKWDQLIPYPNEILQNGFEQSSLGLESALEGHREFICITTYDQGGILQDKPIVTKTSYKIQYEGITFEDPDPIGLTEKGLSENKVLMIVIASLVGVILLAISIIICFSVRCYKKNGCQL</sequence>
<reference evidence="1" key="1">
    <citation type="submission" date="2021-02" db="EMBL/GenBank/DDBJ databases">
        <authorList>
            <person name="Bekaert M."/>
        </authorList>
    </citation>
    <scope>NUCLEOTIDE SEQUENCE</scope>
    <source>
        <strain evidence="1">IoA-00</strain>
    </source>
</reference>
<organism evidence="1 2">
    <name type="scientific">Lepeophtheirus salmonis</name>
    <name type="common">Salmon louse</name>
    <name type="synonym">Caligus salmonis</name>
    <dbReference type="NCBI Taxonomy" id="72036"/>
    <lineage>
        <taxon>Eukaryota</taxon>
        <taxon>Metazoa</taxon>
        <taxon>Ecdysozoa</taxon>
        <taxon>Arthropoda</taxon>
        <taxon>Crustacea</taxon>
        <taxon>Multicrustacea</taxon>
        <taxon>Hexanauplia</taxon>
        <taxon>Copepoda</taxon>
        <taxon>Siphonostomatoida</taxon>
        <taxon>Caligidae</taxon>
        <taxon>Lepeophtheirus</taxon>
    </lineage>
</organism>
<dbReference type="PROSITE" id="PS50835">
    <property type="entry name" value="IG_LIKE"/>
    <property type="match status" value="1"/>
</dbReference>
<name>A0A7R8CTD2_LEPSM</name>
<evidence type="ECO:0000313" key="1">
    <source>
        <dbReference type="EMBL" id="CAF2924909.1"/>
    </source>
</evidence>
<dbReference type="AlphaFoldDB" id="A0A7R8CTD2"/>
<dbReference type="InterPro" id="IPR007110">
    <property type="entry name" value="Ig-like_dom"/>
</dbReference>
<dbReference type="Proteomes" id="UP000675881">
    <property type="component" value="Chromosome 4"/>
</dbReference>
<protein>
    <submittedName>
        <fullName evidence="1">(salmon louse) hypothetical protein</fullName>
    </submittedName>
</protein>
<dbReference type="EMBL" id="HG994583">
    <property type="protein sequence ID" value="CAF2924909.1"/>
    <property type="molecule type" value="Genomic_DNA"/>
</dbReference>
<accession>A0A7R8CTD2</accession>
<proteinExistence type="predicted"/>
<evidence type="ECO:0000313" key="2">
    <source>
        <dbReference type="Proteomes" id="UP000675881"/>
    </source>
</evidence>
<keyword evidence="2" id="KW-1185">Reference proteome</keyword>
<gene>
    <name evidence="1" type="ORF">LSAA_8959</name>
</gene>